<evidence type="ECO:0000256" key="1">
    <source>
        <dbReference type="SAM" id="SignalP"/>
    </source>
</evidence>
<dbReference type="InterPro" id="IPR036116">
    <property type="entry name" value="FN3_sf"/>
</dbReference>
<keyword evidence="1" id="KW-0732">Signal</keyword>
<evidence type="ECO:0000313" key="4">
    <source>
        <dbReference type="Proteomes" id="UP000503640"/>
    </source>
</evidence>
<name>A0A7I9VH99_9BACT</name>
<sequence>MTRRLSVLACLACAPALAAAQVVVSESTGSGTVYINSGECNNAPADTLSLQWSVTTTAASYDLYVSDTAGCPIPSTNTNTNAHTNSFVTGVASSSYTGITAATLLSKVPIQCTSTTNSVAYICVFAAGTNANSGSPLATGSVQLDLASPAKPNLLSLTPGDGSLNANWDLGTGSAAAGTIGSANSFRVHYAPADGSAAQQYREFTGASTRSGRVTGLTNNVPYTVTVTALTIGGNESLPSDPITGSPIPVDDFWRLYQNAGGREQGGCASGAAGLAALVALAPLVLRRKRRRP</sequence>
<evidence type="ECO:0000259" key="2">
    <source>
        <dbReference type="PROSITE" id="PS50853"/>
    </source>
</evidence>
<accession>A0A7I9VH99</accession>
<dbReference type="Proteomes" id="UP000503640">
    <property type="component" value="Unassembled WGS sequence"/>
</dbReference>
<feature type="chain" id="PRO_5029478831" description="Fibronectin type-III domain-containing protein" evidence="1">
    <location>
        <begin position="21"/>
        <end position="293"/>
    </location>
</feature>
<dbReference type="InterPro" id="IPR003961">
    <property type="entry name" value="FN3_dom"/>
</dbReference>
<feature type="domain" description="Fibronectin type-III" evidence="2">
    <location>
        <begin position="148"/>
        <end position="251"/>
    </location>
</feature>
<reference evidence="4" key="1">
    <citation type="journal article" date="2020" name="Appl. Environ. Microbiol.">
        <title>Diazotrophic Anaeromyxobacter Isolates from Soils.</title>
        <authorList>
            <person name="Masuda Y."/>
            <person name="Yamanaka H."/>
            <person name="Xu Z.X."/>
            <person name="Shiratori Y."/>
            <person name="Aono T."/>
            <person name="Amachi S."/>
            <person name="Senoo K."/>
            <person name="Itoh H."/>
        </authorList>
    </citation>
    <scope>NUCLEOTIDE SEQUENCE [LARGE SCALE GENOMIC DNA]</scope>
    <source>
        <strain evidence="4">R267</strain>
    </source>
</reference>
<dbReference type="InterPro" id="IPR013783">
    <property type="entry name" value="Ig-like_fold"/>
</dbReference>
<dbReference type="NCBIfam" id="TIGR04564">
    <property type="entry name" value="Synergist_CTERM"/>
    <property type="match status" value="1"/>
</dbReference>
<dbReference type="Gene3D" id="2.60.40.10">
    <property type="entry name" value="Immunoglobulins"/>
    <property type="match status" value="1"/>
</dbReference>
<dbReference type="AlphaFoldDB" id="A0A7I9VH99"/>
<dbReference type="InterPro" id="IPR030821">
    <property type="entry name" value="Synergist_CTERM"/>
</dbReference>
<dbReference type="RefSeq" id="WP_176062305.1">
    <property type="nucleotide sequence ID" value="NZ_BJTG01000001.1"/>
</dbReference>
<proteinExistence type="predicted"/>
<keyword evidence="4" id="KW-1185">Reference proteome</keyword>
<dbReference type="CDD" id="cd00063">
    <property type="entry name" value="FN3"/>
    <property type="match status" value="1"/>
</dbReference>
<feature type="signal peptide" evidence="1">
    <location>
        <begin position="1"/>
        <end position="20"/>
    </location>
</feature>
<gene>
    <name evidence="3" type="ORF">AMYX_02510</name>
</gene>
<dbReference type="EMBL" id="BJTG01000001">
    <property type="protein sequence ID" value="GEJ55510.1"/>
    <property type="molecule type" value="Genomic_DNA"/>
</dbReference>
<comment type="caution">
    <text evidence="3">The sequence shown here is derived from an EMBL/GenBank/DDBJ whole genome shotgun (WGS) entry which is preliminary data.</text>
</comment>
<dbReference type="SUPFAM" id="SSF49265">
    <property type="entry name" value="Fibronectin type III"/>
    <property type="match status" value="1"/>
</dbReference>
<protein>
    <recommendedName>
        <fullName evidence="2">Fibronectin type-III domain-containing protein</fullName>
    </recommendedName>
</protein>
<organism evidence="3 4">
    <name type="scientific">Anaeromyxobacter diazotrophicus</name>
    <dbReference type="NCBI Taxonomy" id="2590199"/>
    <lineage>
        <taxon>Bacteria</taxon>
        <taxon>Pseudomonadati</taxon>
        <taxon>Myxococcota</taxon>
        <taxon>Myxococcia</taxon>
        <taxon>Myxococcales</taxon>
        <taxon>Cystobacterineae</taxon>
        <taxon>Anaeromyxobacteraceae</taxon>
        <taxon>Anaeromyxobacter</taxon>
    </lineage>
</organism>
<evidence type="ECO:0000313" key="3">
    <source>
        <dbReference type="EMBL" id="GEJ55510.1"/>
    </source>
</evidence>
<dbReference type="Pfam" id="PF00041">
    <property type="entry name" value="fn3"/>
    <property type="match status" value="1"/>
</dbReference>
<dbReference type="PROSITE" id="PS50853">
    <property type="entry name" value="FN3"/>
    <property type="match status" value="1"/>
</dbReference>